<feature type="domain" description="Imelysin-like" evidence="4">
    <location>
        <begin position="48"/>
        <end position="301"/>
    </location>
</feature>
<protein>
    <submittedName>
        <fullName evidence="5">Periplasmic lipoprotein-like protein</fullName>
    </submittedName>
</protein>
<proteinExistence type="predicted"/>
<reference evidence="6" key="2">
    <citation type="submission" date="2014-11" db="EMBL/GenBank/DDBJ databases">
        <title>Draft genome sequence of Hydrogenophaga intermedia S1.</title>
        <authorList>
            <person name="Gan H.M."/>
            <person name="Chew T.H."/>
            <person name="Stolz A."/>
        </authorList>
    </citation>
    <scope>NUCLEOTIDE SEQUENCE [LARGE SCALE GENOMIC DNA]</scope>
    <source>
        <strain evidence="6">S1</strain>
    </source>
</reference>
<organism evidence="5 6">
    <name type="scientific">Hydrogenophaga intermedia</name>
    <dbReference type="NCBI Taxonomy" id="65786"/>
    <lineage>
        <taxon>Bacteria</taxon>
        <taxon>Pseudomonadati</taxon>
        <taxon>Pseudomonadota</taxon>
        <taxon>Betaproteobacteria</taxon>
        <taxon>Burkholderiales</taxon>
        <taxon>Comamonadaceae</taxon>
        <taxon>Hydrogenophaga</taxon>
    </lineage>
</organism>
<dbReference type="InterPro" id="IPR018976">
    <property type="entry name" value="Imelysin-like"/>
</dbReference>
<evidence type="ECO:0000256" key="2">
    <source>
        <dbReference type="ARBA" id="ARBA00022729"/>
    </source>
</evidence>
<dbReference type="GO" id="GO:0030313">
    <property type="term" value="C:cell envelope"/>
    <property type="evidence" value="ECO:0007669"/>
    <property type="project" value="UniProtKB-SubCell"/>
</dbReference>
<sequence precursor="true">MRIRSRWLAVLLCAPGALWAQAAAPYYYPPDAVAALYRDHTAPLARGFATQAPQLVQALQTHCAGPAALAPARAAWTKTMLAWEHLAAVAVGPLIERRSLRAIDFQPLRPDLLKRMLAREPKTLEDMVRVGTPAKGLPAIEHLLWTEPAAPRGNACNYAVLAAQEVQREAEALRSGFDALAATPPEEEAAVTAFVEFINQWLGGLERLRWMGMEKPLREAETRGASPEFARQPSGQTGAAWAAEWAELRALARQPDSGAPAIGAGRVSIESYLRGRGHIVEADRWRAAVDESDRAMQALKPGQPASVDATARTLKKLTALMQSEIAGKLEVNLGFSSADGD</sequence>
<dbReference type="InterPro" id="IPR038352">
    <property type="entry name" value="Imelysin_sf"/>
</dbReference>
<keyword evidence="5" id="KW-0449">Lipoprotein</keyword>
<dbReference type="Gene3D" id="1.20.1420.20">
    <property type="entry name" value="M75 peptidase, HXXE motif"/>
    <property type="match status" value="1"/>
</dbReference>
<evidence type="ECO:0000313" key="6">
    <source>
        <dbReference type="Proteomes" id="UP000028878"/>
    </source>
</evidence>
<dbReference type="InterPro" id="IPR034984">
    <property type="entry name" value="Imelysin-like_IPPA"/>
</dbReference>
<dbReference type="CDD" id="cd14659">
    <property type="entry name" value="Imelysin-like_IPPA"/>
    <property type="match status" value="1"/>
</dbReference>
<feature type="signal peptide" evidence="3">
    <location>
        <begin position="1"/>
        <end position="22"/>
    </location>
</feature>
<comment type="subcellular location">
    <subcellularLocation>
        <location evidence="1">Cell envelope</location>
    </subcellularLocation>
</comment>
<dbReference type="AlphaFoldDB" id="A0A1L1PMA2"/>
<feature type="chain" id="PRO_5009681536" evidence="3">
    <location>
        <begin position="23"/>
        <end position="341"/>
    </location>
</feature>
<dbReference type="Pfam" id="PF09375">
    <property type="entry name" value="Peptidase_M75"/>
    <property type="match status" value="1"/>
</dbReference>
<keyword evidence="6" id="KW-1185">Reference proteome</keyword>
<dbReference type="Proteomes" id="UP000028878">
    <property type="component" value="Unassembled WGS sequence"/>
</dbReference>
<evidence type="ECO:0000256" key="3">
    <source>
        <dbReference type="SAM" id="SignalP"/>
    </source>
</evidence>
<accession>A0A1L1PMA2</accession>
<name>A0A1L1PMA2_HYDIT</name>
<evidence type="ECO:0000256" key="1">
    <source>
        <dbReference type="ARBA" id="ARBA00004196"/>
    </source>
</evidence>
<keyword evidence="2 3" id="KW-0732">Signal</keyword>
<evidence type="ECO:0000313" key="5">
    <source>
        <dbReference type="EMBL" id="CDN90510.1"/>
    </source>
</evidence>
<evidence type="ECO:0000259" key="4">
    <source>
        <dbReference type="Pfam" id="PF09375"/>
    </source>
</evidence>
<dbReference type="RefSeq" id="WP_009519875.1">
    <property type="nucleotide sequence ID" value="NZ_CCAE010000089.1"/>
</dbReference>
<reference evidence="6" key="1">
    <citation type="submission" date="2014-02" db="EMBL/GenBank/DDBJ databases">
        <authorList>
            <person name="Gan H."/>
        </authorList>
    </citation>
    <scope>NUCLEOTIDE SEQUENCE [LARGE SCALE GENOMIC DNA]</scope>
    <source>
        <strain evidence="6">S1</strain>
    </source>
</reference>
<dbReference type="EMBL" id="CCAE010000089">
    <property type="protein sequence ID" value="CDN90510.1"/>
    <property type="molecule type" value="Genomic_DNA"/>
</dbReference>
<gene>
    <name evidence="5" type="ORF">BN948_04955</name>
</gene>